<dbReference type="FunFam" id="3.40.640.10:FF:000004">
    <property type="entry name" value="Acetylornithine aminotransferase"/>
    <property type="match status" value="1"/>
</dbReference>
<organism evidence="4 5">
    <name type="scientific">Kitasatospora setae (strain ATCC 33774 / DSM 43861 / JCM 3304 / KCC A-0304 / NBRC 14216 / KM-6054)</name>
    <name type="common">Streptomyces setae</name>
    <dbReference type="NCBI Taxonomy" id="452652"/>
    <lineage>
        <taxon>Bacteria</taxon>
        <taxon>Bacillati</taxon>
        <taxon>Actinomycetota</taxon>
        <taxon>Actinomycetes</taxon>
        <taxon>Kitasatosporales</taxon>
        <taxon>Streptomycetaceae</taxon>
        <taxon>Kitasatospora</taxon>
    </lineage>
</organism>
<keyword evidence="4" id="KW-0808">Transferase</keyword>
<evidence type="ECO:0000256" key="3">
    <source>
        <dbReference type="RuleBase" id="RU003560"/>
    </source>
</evidence>
<dbReference type="PATRIC" id="fig|452652.3.peg.1759"/>
<evidence type="ECO:0000313" key="4">
    <source>
        <dbReference type="EMBL" id="BAJ27579.1"/>
    </source>
</evidence>
<dbReference type="Pfam" id="PF00202">
    <property type="entry name" value="Aminotran_3"/>
    <property type="match status" value="1"/>
</dbReference>
<dbReference type="PANTHER" id="PTHR11986:SF121">
    <property type="entry name" value="BLR3010 PROTEIN"/>
    <property type="match status" value="1"/>
</dbReference>
<dbReference type="EC" id="2.6.1.-" evidence="4"/>
<keyword evidence="2 3" id="KW-0663">Pyridoxal phosphate</keyword>
<evidence type="ECO:0000313" key="5">
    <source>
        <dbReference type="Proteomes" id="UP000007076"/>
    </source>
</evidence>
<dbReference type="PIRSF" id="PIRSF000521">
    <property type="entry name" value="Transaminase_4ab_Lys_Orn"/>
    <property type="match status" value="1"/>
</dbReference>
<name>E4N8P8_KITSK</name>
<dbReference type="InterPro" id="IPR015422">
    <property type="entry name" value="PyrdxlP-dep_Trfase_small"/>
</dbReference>
<dbReference type="InterPro" id="IPR015421">
    <property type="entry name" value="PyrdxlP-dep_Trfase_major"/>
</dbReference>
<dbReference type="SUPFAM" id="SSF53383">
    <property type="entry name" value="PLP-dependent transferases"/>
    <property type="match status" value="1"/>
</dbReference>
<dbReference type="PANTHER" id="PTHR11986">
    <property type="entry name" value="AMINOTRANSFERASE CLASS III"/>
    <property type="match status" value="1"/>
</dbReference>
<dbReference type="EMBL" id="AP010968">
    <property type="protein sequence ID" value="BAJ27579.1"/>
    <property type="molecule type" value="Genomic_DNA"/>
</dbReference>
<comment type="cofactor">
    <cofactor evidence="1">
        <name>pyridoxal 5'-phosphate</name>
        <dbReference type="ChEBI" id="CHEBI:597326"/>
    </cofactor>
</comment>
<dbReference type="InterPro" id="IPR015424">
    <property type="entry name" value="PyrdxlP-dep_Trfase"/>
</dbReference>
<proteinExistence type="inferred from homology"/>
<sequence length="463" mass="50608">MTQAEPFDLAALLDARGGERYELHARYLNPQLPRMLHTIGFDRYYERAKGPYFYDAEGNEYLDMLAGFGIFALGRHHPAVRAAIEQAMELETADLTRFDCSPLPGLLAEQLIAHAPGLDRVFFGNSGTEAVETALKFARYATGRRRVLYADHAFHGLTAGSLSVNGEAGFRKGFDPLLPDTPIPLGDLDALRKELKKGDVAALIVEPIQGKGVLAPPPGWLAAAQELLHAHKALLICDEVQTGVGRTGTFFAYQAEEGVRPDLVCAAKALSGGYVPIGATLGKSWIFEKVYSSMDRVLVHSASFGSNAQAMAAGLATLHVMRQEGVVENAARVGELLRSRLAALTERYELLAEVRGRGLMIGIEFGRPKSLKLRTGWTALQAARKGLFAQMVVVPLLQRHRILTQVSGDHLEVIKLIPPLIVTEKEVDRFVDAFTEVMDDAHRGSGLMWDFGRTLVKQAVGSR</sequence>
<dbReference type="Proteomes" id="UP000007076">
    <property type="component" value="Chromosome"/>
</dbReference>
<dbReference type="GO" id="GO:0030170">
    <property type="term" value="F:pyridoxal phosphate binding"/>
    <property type="evidence" value="ECO:0007669"/>
    <property type="project" value="InterPro"/>
</dbReference>
<dbReference type="STRING" id="452652.KSE_17550"/>
<dbReference type="GO" id="GO:0042802">
    <property type="term" value="F:identical protein binding"/>
    <property type="evidence" value="ECO:0007669"/>
    <property type="project" value="TreeGrafter"/>
</dbReference>
<dbReference type="eggNOG" id="COG4992">
    <property type="taxonomic scope" value="Bacteria"/>
</dbReference>
<accession>E4N8P8</accession>
<reference evidence="4 5" key="1">
    <citation type="journal article" date="2010" name="DNA Res.">
        <title>Genome sequence of Kitasatospora setae NBRC 14216T: an evolutionary snapshot of the family Streptomycetaceae.</title>
        <authorList>
            <person name="Ichikawa N."/>
            <person name="Oguchi A."/>
            <person name="Ikeda H."/>
            <person name="Ishikawa J."/>
            <person name="Kitani S."/>
            <person name="Watanabe Y."/>
            <person name="Nakamura S."/>
            <person name="Katano Y."/>
            <person name="Kishi E."/>
            <person name="Sasagawa M."/>
            <person name="Ankai A."/>
            <person name="Fukui S."/>
            <person name="Hashimoto Y."/>
            <person name="Kamata S."/>
            <person name="Otoguro M."/>
            <person name="Tanikawa S."/>
            <person name="Nihira T."/>
            <person name="Horinouchi S."/>
            <person name="Ohnishi Y."/>
            <person name="Hayakawa M."/>
            <person name="Kuzuyama T."/>
            <person name="Arisawa A."/>
            <person name="Nomoto F."/>
            <person name="Miura H."/>
            <person name="Takahashi Y."/>
            <person name="Fujita N."/>
        </authorList>
    </citation>
    <scope>NUCLEOTIDE SEQUENCE [LARGE SCALE GENOMIC DNA]</scope>
    <source>
        <strain evidence="5">ATCC 33774 / DSM 43861 / JCM 3304 / KCC A-0304 / NBRC 14216 / KM-6054</strain>
    </source>
</reference>
<dbReference type="PROSITE" id="PS00600">
    <property type="entry name" value="AA_TRANSFER_CLASS_3"/>
    <property type="match status" value="1"/>
</dbReference>
<dbReference type="InterPro" id="IPR050103">
    <property type="entry name" value="Class-III_PLP-dep_AT"/>
</dbReference>
<evidence type="ECO:0000256" key="2">
    <source>
        <dbReference type="ARBA" id="ARBA00022898"/>
    </source>
</evidence>
<dbReference type="Gene3D" id="3.40.640.10">
    <property type="entry name" value="Type I PLP-dependent aspartate aminotransferase-like (Major domain)"/>
    <property type="match status" value="1"/>
</dbReference>
<dbReference type="CDD" id="cd00610">
    <property type="entry name" value="OAT_like"/>
    <property type="match status" value="1"/>
</dbReference>
<dbReference type="HOGENOM" id="CLU_016922_10_0_11"/>
<dbReference type="KEGG" id="ksk:KSE_17550"/>
<dbReference type="GO" id="GO:0008483">
    <property type="term" value="F:transaminase activity"/>
    <property type="evidence" value="ECO:0007669"/>
    <property type="project" value="UniProtKB-KW"/>
</dbReference>
<dbReference type="AlphaFoldDB" id="E4N8P8"/>
<keyword evidence="5" id="KW-1185">Reference proteome</keyword>
<comment type="similarity">
    <text evidence="3">Belongs to the class-III pyridoxal-phosphate-dependent aminotransferase family.</text>
</comment>
<keyword evidence="4" id="KW-0032">Aminotransferase</keyword>
<dbReference type="FunFam" id="3.90.1150.10:FF:000086">
    <property type="entry name" value="Putative acetylornithine aminotransferase"/>
    <property type="match status" value="1"/>
</dbReference>
<dbReference type="Gene3D" id="3.90.1150.10">
    <property type="entry name" value="Aspartate Aminotransferase, domain 1"/>
    <property type="match status" value="1"/>
</dbReference>
<gene>
    <name evidence="4" type="ordered locus">KSE_17550</name>
</gene>
<dbReference type="InterPro" id="IPR049704">
    <property type="entry name" value="Aminotrans_3_PPA_site"/>
</dbReference>
<dbReference type="RefSeq" id="WP_014134897.1">
    <property type="nucleotide sequence ID" value="NC_016109.1"/>
</dbReference>
<dbReference type="InterPro" id="IPR005814">
    <property type="entry name" value="Aminotrans_3"/>
</dbReference>
<evidence type="ECO:0000256" key="1">
    <source>
        <dbReference type="ARBA" id="ARBA00001933"/>
    </source>
</evidence>
<protein>
    <submittedName>
        <fullName evidence="4">Putative aminotransferase</fullName>
        <ecNumber evidence="4">2.6.1.-</ecNumber>
    </submittedName>
</protein>